<keyword evidence="4" id="KW-1185">Reference proteome</keyword>
<evidence type="ECO:0000313" key="3">
    <source>
        <dbReference type="EMBL" id="KAJ9160663.1"/>
    </source>
</evidence>
<gene>
    <name evidence="3" type="ORF">NKR19_g2992</name>
</gene>
<proteinExistence type="inferred from homology"/>
<dbReference type="PANTHER" id="PTHR13245">
    <property type="entry name" value="RRP15-LIKE PROTEIN"/>
    <property type="match status" value="1"/>
</dbReference>
<dbReference type="AlphaFoldDB" id="A0AA38RXR4"/>
<comment type="caution">
    <text evidence="3">The sequence shown here is derived from an EMBL/GenBank/DDBJ whole genome shotgun (WGS) entry which is preliminary data.</text>
</comment>
<dbReference type="GO" id="GO:0030687">
    <property type="term" value="C:preribosome, large subunit precursor"/>
    <property type="evidence" value="ECO:0007669"/>
    <property type="project" value="TreeGrafter"/>
</dbReference>
<dbReference type="Pfam" id="PF07890">
    <property type="entry name" value="Rrp15p"/>
    <property type="match status" value="1"/>
</dbReference>
<accession>A0AA38RXR4</accession>
<comment type="similarity">
    <text evidence="1">Belongs to the RRP15 family.</text>
</comment>
<dbReference type="PANTHER" id="PTHR13245:SF14">
    <property type="entry name" value="RRP15-LIKE PROTEIN"/>
    <property type="match status" value="1"/>
</dbReference>
<dbReference type="GO" id="GO:0000470">
    <property type="term" value="P:maturation of LSU-rRNA"/>
    <property type="evidence" value="ECO:0007669"/>
    <property type="project" value="TreeGrafter"/>
</dbReference>
<dbReference type="Proteomes" id="UP001174691">
    <property type="component" value="Unassembled WGS sequence"/>
</dbReference>
<protein>
    <submittedName>
        <fullName evidence="3">Rrp15p-domain-containing protein</fullName>
    </submittedName>
</protein>
<reference evidence="3" key="1">
    <citation type="submission" date="2022-07" db="EMBL/GenBank/DDBJ databases">
        <title>Fungi with potential for degradation of polypropylene.</title>
        <authorList>
            <person name="Gostincar C."/>
        </authorList>
    </citation>
    <scope>NUCLEOTIDE SEQUENCE</scope>
    <source>
        <strain evidence="3">EXF-13287</strain>
    </source>
</reference>
<organism evidence="3 4">
    <name type="scientific">Coniochaeta hoffmannii</name>
    <dbReference type="NCBI Taxonomy" id="91930"/>
    <lineage>
        <taxon>Eukaryota</taxon>
        <taxon>Fungi</taxon>
        <taxon>Dikarya</taxon>
        <taxon>Ascomycota</taxon>
        <taxon>Pezizomycotina</taxon>
        <taxon>Sordariomycetes</taxon>
        <taxon>Sordariomycetidae</taxon>
        <taxon>Coniochaetales</taxon>
        <taxon>Coniochaetaceae</taxon>
        <taxon>Coniochaeta</taxon>
    </lineage>
</organism>
<evidence type="ECO:0000313" key="4">
    <source>
        <dbReference type="Proteomes" id="UP001174691"/>
    </source>
</evidence>
<dbReference type="InterPro" id="IPR012459">
    <property type="entry name" value="Rrp15"/>
</dbReference>
<dbReference type="EMBL" id="JANBVN010000032">
    <property type="protein sequence ID" value="KAJ9160663.1"/>
    <property type="molecule type" value="Genomic_DNA"/>
</dbReference>
<evidence type="ECO:0000256" key="1">
    <source>
        <dbReference type="ARBA" id="ARBA00007462"/>
    </source>
</evidence>
<feature type="region of interest" description="Disordered" evidence="2">
    <location>
        <begin position="1"/>
        <end position="144"/>
    </location>
</feature>
<sequence>MAGSSSKKRSQDDKSTRPTKKQRQIEAYHSGSDSDDGADDRDDFDAVNLMDSDDEDIHNAELDDVAPSDEDAGSGAESASEAEEGQGEEADSSKPRQRKTLRPQKEAFAKDAPDSEASTTDGDSSDSDRPRHKSKRNDPAAFATSLSKILNTKLSTSRRADPVLARSAEAQEASRRVVDTALETKARRRMREAKRLAMEKGRVRDVLIAGSGSTKQLNIITGDVEEVEDGKQKKETTQEILETERRLRKVAQRGVVKLFNAVRAAQVKASEAENRARNEGVVGVKRREEKVTEMSRKGFLDLIASGGGKLKKGALEEA</sequence>
<evidence type="ECO:0000256" key="2">
    <source>
        <dbReference type="SAM" id="MobiDB-lite"/>
    </source>
</evidence>
<feature type="compositionally biased region" description="Acidic residues" evidence="2">
    <location>
        <begin position="33"/>
        <end position="72"/>
    </location>
</feature>
<dbReference type="GO" id="GO:0000460">
    <property type="term" value="P:maturation of 5.8S rRNA"/>
    <property type="evidence" value="ECO:0007669"/>
    <property type="project" value="TreeGrafter"/>
</dbReference>
<feature type="compositionally biased region" description="Acidic residues" evidence="2">
    <location>
        <begin position="80"/>
        <end position="90"/>
    </location>
</feature>
<name>A0AA38RXR4_9PEZI</name>
<feature type="compositionally biased region" description="Basic and acidic residues" evidence="2">
    <location>
        <begin position="103"/>
        <end position="113"/>
    </location>
</feature>